<dbReference type="EMBL" id="MK301608">
    <property type="protein sequence ID" value="AZU99687.1"/>
    <property type="molecule type" value="Genomic_DNA"/>
</dbReference>
<organism evidence="1">
    <name type="scientific">Vibrio virus vB_VspP_SBP1</name>
    <dbReference type="NCBI Taxonomy" id="2500581"/>
    <lineage>
        <taxon>Viruses</taxon>
        <taxon>Duplodnaviria</taxon>
        <taxon>Heunggongvirae</taxon>
        <taxon>Uroviricota</taxon>
        <taxon>Caudoviricetes</taxon>
        <taxon>Schitoviridae</taxon>
        <taxon>Electravirus</taxon>
        <taxon>Electravirus Sbp1</taxon>
    </lineage>
</organism>
<name>A0A3T0IIM8_9CAUD</name>
<evidence type="ECO:0000313" key="1">
    <source>
        <dbReference type="EMBL" id="AZU99687.1"/>
    </source>
</evidence>
<evidence type="ECO:0000313" key="2">
    <source>
        <dbReference type="Proteomes" id="UP000290131"/>
    </source>
</evidence>
<reference evidence="1" key="1">
    <citation type="submission" date="2018-12" db="EMBL/GenBank/DDBJ databases">
        <title>Characterization of a N4-like bacteriophage infecting a coral-derived Vibrio strain.</title>
        <authorList>
            <person name="Huang S."/>
        </authorList>
    </citation>
    <scope>NUCLEOTIDE SEQUENCE [LARGE SCALE GENOMIC DNA]</scope>
</reference>
<dbReference type="Proteomes" id="UP000290131">
    <property type="component" value="Segment"/>
</dbReference>
<sequence length="149" mass="16804">MKLLTLALLALSMSATANTQLERFNKEQDIIESIAICSYMYPSNANALLVQATQRYAKIGKDILIPELTKDKDASIYSEYKEAGINDDMFIGMAMAGTFERAQDIADARIEDYLLNIDVPWHMYLNMKPEQKRTALAPLRKKSGCHLIP</sequence>
<gene>
    <name evidence="1" type="ORF">SBP1_gp095</name>
</gene>
<proteinExistence type="predicted"/>
<accession>A0A3T0IIM8</accession>
<protein>
    <submittedName>
        <fullName evidence="1">Uncharacterized protein</fullName>
    </submittedName>
</protein>
<keyword evidence="2" id="KW-1185">Reference proteome</keyword>